<dbReference type="Gene3D" id="3.40.50.10440">
    <property type="entry name" value="Dihydroxyacetone kinase, domain 1"/>
    <property type="match status" value="1"/>
</dbReference>
<feature type="region of interest" description="Disordered" evidence="5">
    <location>
        <begin position="340"/>
        <end position="360"/>
    </location>
</feature>
<dbReference type="PROSITE" id="PS51480">
    <property type="entry name" value="DHAL"/>
    <property type="match status" value="1"/>
</dbReference>
<proteinExistence type="predicted"/>
<dbReference type="GO" id="GO:0005524">
    <property type="term" value="F:ATP binding"/>
    <property type="evidence" value="ECO:0007669"/>
    <property type="project" value="UniProtKB-KW"/>
</dbReference>
<dbReference type="InterPro" id="IPR036117">
    <property type="entry name" value="DhaL_dom_sf"/>
</dbReference>
<evidence type="ECO:0000256" key="4">
    <source>
        <dbReference type="ARBA" id="ARBA00022840"/>
    </source>
</evidence>
<dbReference type="SMART" id="SM01120">
    <property type="entry name" value="Dak2"/>
    <property type="match status" value="1"/>
</dbReference>
<feature type="domain" description="DhaL" evidence="6">
    <location>
        <begin position="367"/>
        <end position="569"/>
    </location>
</feature>
<dbReference type="Gene3D" id="3.30.1180.20">
    <property type="entry name" value="Dihydroxyacetone kinase, domain 2"/>
    <property type="match status" value="1"/>
</dbReference>
<name>A0AAN0K7Z5_9ACTN</name>
<dbReference type="Pfam" id="PF02733">
    <property type="entry name" value="Dak1"/>
    <property type="match status" value="1"/>
</dbReference>
<feature type="domain" description="DhaK" evidence="7">
    <location>
        <begin position="7"/>
        <end position="331"/>
    </location>
</feature>
<keyword evidence="9" id="KW-1185">Reference proteome</keyword>
<keyword evidence="1" id="KW-0808">Transferase</keyword>
<dbReference type="FunFam" id="3.40.50.10440:FF:000003">
    <property type="entry name" value="Homodimeric dihydroxyacetone kinase"/>
    <property type="match status" value="1"/>
</dbReference>
<evidence type="ECO:0000313" key="8">
    <source>
        <dbReference type="EMBL" id="BEH03437.1"/>
    </source>
</evidence>
<accession>A0AAN0K7Z5</accession>
<dbReference type="Pfam" id="PF02734">
    <property type="entry name" value="Dak2"/>
    <property type="match status" value="1"/>
</dbReference>
<dbReference type="InterPro" id="IPR004006">
    <property type="entry name" value="DhaK_dom"/>
</dbReference>
<dbReference type="FunFam" id="1.25.40.340:FF:000002">
    <property type="entry name" value="Dihydroxyacetone kinase, L subunit"/>
    <property type="match status" value="1"/>
</dbReference>
<dbReference type="InterPro" id="IPR050861">
    <property type="entry name" value="Dihydroxyacetone_Kinase"/>
</dbReference>
<protein>
    <submittedName>
        <fullName evidence="8">Dihydroxyacetone kinase family protein</fullName>
    </submittedName>
</protein>
<dbReference type="PANTHER" id="PTHR28629:SF4">
    <property type="entry name" value="TRIOKINASE_FMN CYCLASE"/>
    <property type="match status" value="1"/>
</dbReference>
<evidence type="ECO:0000259" key="7">
    <source>
        <dbReference type="PROSITE" id="PS51481"/>
    </source>
</evidence>
<dbReference type="PROSITE" id="PS51481">
    <property type="entry name" value="DHAK"/>
    <property type="match status" value="1"/>
</dbReference>
<dbReference type="Proteomes" id="UP001431656">
    <property type="component" value="Chromosome"/>
</dbReference>
<dbReference type="SUPFAM" id="SSF101473">
    <property type="entry name" value="DhaL-like"/>
    <property type="match status" value="1"/>
</dbReference>
<dbReference type="AlphaFoldDB" id="A0AAN0K7Z5"/>
<dbReference type="GO" id="GO:0004371">
    <property type="term" value="F:glycerone kinase activity"/>
    <property type="evidence" value="ECO:0007669"/>
    <property type="project" value="InterPro"/>
</dbReference>
<dbReference type="GO" id="GO:0006796">
    <property type="term" value="P:phosphate-containing compound metabolic process"/>
    <property type="evidence" value="ECO:0007669"/>
    <property type="project" value="UniProtKB-ARBA"/>
</dbReference>
<keyword evidence="3 8" id="KW-0418">Kinase</keyword>
<dbReference type="GO" id="GO:0005829">
    <property type="term" value="C:cytosol"/>
    <property type="evidence" value="ECO:0007669"/>
    <property type="project" value="TreeGrafter"/>
</dbReference>
<evidence type="ECO:0000256" key="2">
    <source>
        <dbReference type="ARBA" id="ARBA00022741"/>
    </source>
</evidence>
<dbReference type="KEGG" id="broo:brsh051_27180"/>
<evidence type="ECO:0000313" key="9">
    <source>
        <dbReference type="Proteomes" id="UP001431656"/>
    </source>
</evidence>
<evidence type="ECO:0000256" key="3">
    <source>
        <dbReference type="ARBA" id="ARBA00022777"/>
    </source>
</evidence>
<keyword evidence="2" id="KW-0547">Nucleotide-binding</keyword>
<sequence>MTRVFNDPSNFALEAVSGMATAYPQYVKAVHGGVVRATASPDGQVAVIVGGGSGHFPAFAGWVGPGMAHGAVCGNIFASPSASQAYSVAKAADNGGGIIITYGNYAGDVLHFGQAAERLRAEGYDVRTIEVSDDVASGPRDDTRKRRGVAGDVVVFKIAGAAAERGHTIDEVTELAWRANDRTRSLGVAFDGCTLPGAAEPLFHVPAGQMSVGLGVHGEPGVYEVPMGTASQIADLLVDGVMAEALEIGTEGYSGRAIVLLNGLGTVKCEELYVVWNRVAERLTDAGVTPVLPEVGELMTSLDMAGISLTITFLDDELEELWCDPVDTIALRRGAVAERAERQVSDDTDQAETPITPGSEASQALAAQVVKGLEVIKQVTIDNEAELGKLDAIAGDGDHGQGMRYGATGAVEAAHRAAEAGAGAGTLLVRAGAQWSESAGGTSGALWGAILTAFGRALGDETPASPQAIVTGVRDAVDAVQRLGGATVGDKTMVDALIPFADTLSAKQAEGVPLAEAWQQATTAAQSAADRTADFVSKLGRSRVLGEKSLGVPDPGATSFCMLMRALGDADLFASETN</sequence>
<organism evidence="8 9">
    <name type="scientific">Brooklawnia propionicigenes</name>
    <dbReference type="NCBI Taxonomy" id="3041175"/>
    <lineage>
        <taxon>Bacteria</taxon>
        <taxon>Bacillati</taxon>
        <taxon>Actinomycetota</taxon>
        <taxon>Actinomycetes</taxon>
        <taxon>Propionibacteriales</taxon>
        <taxon>Propionibacteriaceae</taxon>
        <taxon>Brooklawnia</taxon>
    </lineage>
</organism>
<dbReference type="GO" id="GO:0019563">
    <property type="term" value="P:glycerol catabolic process"/>
    <property type="evidence" value="ECO:0007669"/>
    <property type="project" value="TreeGrafter"/>
</dbReference>
<evidence type="ECO:0000256" key="1">
    <source>
        <dbReference type="ARBA" id="ARBA00022679"/>
    </source>
</evidence>
<evidence type="ECO:0000256" key="5">
    <source>
        <dbReference type="SAM" id="MobiDB-lite"/>
    </source>
</evidence>
<dbReference type="EMBL" id="AP028056">
    <property type="protein sequence ID" value="BEH03437.1"/>
    <property type="molecule type" value="Genomic_DNA"/>
</dbReference>
<gene>
    <name evidence="8" type="ORF">brsh051_27180</name>
</gene>
<dbReference type="InterPro" id="IPR004007">
    <property type="entry name" value="DhaL_dom"/>
</dbReference>
<dbReference type="Gene3D" id="1.25.40.340">
    <property type="match status" value="1"/>
</dbReference>
<keyword evidence="4" id="KW-0067">ATP-binding</keyword>
<evidence type="ECO:0000259" key="6">
    <source>
        <dbReference type="PROSITE" id="PS51480"/>
    </source>
</evidence>
<reference evidence="8" key="1">
    <citation type="journal article" date="2024" name="Int. J. Syst. Evol. Microbiol.">
        <title>Brooklawnia propionicigenes sp. nov., a facultatively anaerobic, propionate-producing bacterium isolated from a methanogenic reactor treating waste from cattle farms.</title>
        <authorList>
            <person name="Akita Y."/>
            <person name="Ueki A."/>
            <person name="Tonouchi A."/>
            <person name="Sugawara Y."/>
            <person name="Honma S."/>
            <person name="Kaku N."/>
            <person name="Ueki K."/>
        </authorList>
    </citation>
    <scope>NUCLEOTIDE SEQUENCE</scope>
    <source>
        <strain evidence="8">SH051</strain>
    </source>
</reference>
<dbReference type="RefSeq" id="WP_286265931.1">
    <property type="nucleotide sequence ID" value="NZ_AP028056.1"/>
</dbReference>
<dbReference type="SUPFAM" id="SSF82549">
    <property type="entry name" value="DAK1/DegV-like"/>
    <property type="match status" value="1"/>
</dbReference>
<dbReference type="PANTHER" id="PTHR28629">
    <property type="entry name" value="TRIOKINASE/FMN CYCLASE"/>
    <property type="match status" value="1"/>
</dbReference>
<dbReference type="NCBIfam" id="NF011049">
    <property type="entry name" value="PRK14479.1"/>
    <property type="match status" value="1"/>
</dbReference>